<evidence type="ECO:0000256" key="1">
    <source>
        <dbReference type="SAM" id="Phobius"/>
    </source>
</evidence>
<evidence type="ECO:0000313" key="2">
    <source>
        <dbReference type="EMBL" id="EHO77182.1"/>
    </source>
</evidence>
<dbReference type="BioCyc" id="FSP457404-HMP:GTSQ-3541-MONOMER"/>
<keyword evidence="1" id="KW-0812">Transmembrane</keyword>
<keyword evidence="1" id="KW-1133">Transmembrane helix</keyword>
<accession>H1PYJ3</accession>
<comment type="caution">
    <text evidence="2">The sequence shown here is derived from an EMBL/GenBank/DDBJ whole genome shotgun (WGS) entry which is preliminary data.</text>
</comment>
<dbReference type="EMBL" id="AGWJ02000035">
    <property type="protein sequence ID" value="EHO77182.1"/>
    <property type="molecule type" value="Genomic_DNA"/>
</dbReference>
<dbReference type="PATRIC" id="fig|457404.5.peg.3537"/>
<protein>
    <submittedName>
        <fullName evidence="2">Uncharacterized protein</fullName>
    </submittedName>
</protein>
<keyword evidence="1" id="KW-0472">Membrane</keyword>
<evidence type="ECO:0000313" key="3">
    <source>
        <dbReference type="Proteomes" id="UP000003233"/>
    </source>
</evidence>
<feature type="transmembrane region" description="Helical" evidence="1">
    <location>
        <begin position="6"/>
        <end position="23"/>
    </location>
</feature>
<reference evidence="2 3" key="1">
    <citation type="submission" date="2012-07" db="EMBL/GenBank/DDBJ databases">
        <title>The Genome Sequence of Fusobacterium ulcerans 12_1B.</title>
        <authorList>
            <consortium name="The Broad Institute Genome Sequencing Platform"/>
            <person name="Earl A."/>
            <person name="Ward D."/>
            <person name="Feldgarden M."/>
            <person name="Gevers D."/>
            <person name="Strauss J."/>
            <person name="Ambrose C.E."/>
            <person name="Allen-Vercoe E."/>
            <person name="Walker B."/>
            <person name="Young S.K."/>
            <person name="Zeng Q."/>
            <person name="Gargeya S."/>
            <person name="Fitzgerald M."/>
            <person name="Haas B."/>
            <person name="Abouelleil A."/>
            <person name="Alvarado L."/>
            <person name="Arachchi H.M."/>
            <person name="Berlin A.M."/>
            <person name="Chapman S.B."/>
            <person name="Goldberg J."/>
            <person name="Griggs A."/>
            <person name="Gujja S."/>
            <person name="Hansen M."/>
            <person name="Howarth C."/>
            <person name="Imamovic A."/>
            <person name="Larimer J."/>
            <person name="McCowen C."/>
            <person name="Montmayeur A."/>
            <person name="Murphy C."/>
            <person name="Neiman D."/>
            <person name="Pearson M."/>
            <person name="Priest M."/>
            <person name="Roberts A."/>
            <person name="Saif S."/>
            <person name="Shea T."/>
            <person name="Sisk P."/>
            <person name="Sykes S."/>
            <person name="Wortman J."/>
            <person name="Nusbaum C."/>
            <person name="Birren B."/>
        </authorList>
    </citation>
    <scope>NUCLEOTIDE SEQUENCE [LARGE SCALE GENOMIC DNA]</scope>
    <source>
        <strain evidence="2 3">12_1B</strain>
    </source>
</reference>
<keyword evidence="3" id="KW-1185">Reference proteome</keyword>
<name>H1PYJ3_9FUSO</name>
<dbReference type="Proteomes" id="UP000003233">
    <property type="component" value="Unassembled WGS sequence"/>
</dbReference>
<organism evidence="2 3">
    <name type="scientific">Fusobacterium ulcerans 12-1B</name>
    <dbReference type="NCBI Taxonomy" id="457404"/>
    <lineage>
        <taxon>Bacteria</taxon>
        <taxon>Fusobacteriati</taxon>
        <taxon>Fusobacteriota</taxon>
        <taxon>Fusobacteriia</taxon>
        <taxon>Fusobacteriales</taxon>
        <taxon>Fusobacteriaceae</taxon>
        <taxon>Fusobacterium</taxon>
    </lineage>
</organism>
<proteinExistence type="predicted"/>
<dbReference type="RefSeq" id="WP_008699430.1">
    <property type="nucleotide sequence ID" value="NZ_KE161012.1"/>
</dbReference>
<dbReference type="HOGENOM" id="CLU_1914024_0_0_0"/>
<gene>
    <name evidence="2" type="ORF">HMPREF0402_03486</name>
</gene>
<sequence>MTDKTGLLIAGVMIIYALIRIICVQGEKHGLLPSGSLRGFFLKETTKKNNNQEDKKQQFRNFYKGKTFSYRELNRIITSFHEGKEIIEADVDSGDEQLNEELPVFILKKTEDEKYIIEDVVFEDSGKYDWKR</sequence>
<dbReference type="AlphaFoldDB" id="H1PYJ3"/>